<proteinExistence type="inferred from homology"/>
<dbReference type="EMBL" id="JARHTQ010000002">
    <property type="protein sequence ID" value="MDF2255106.1"/>
    <property type="molecule type" value="Genomic_DNA"/>
</dbReference>
<feature type="domain" description="Beta-lactamase class A catalytic" evidence="7">
    <location>
        <begin position="58"/>
        <end position="277"/>
    </location>
</feature>
<comment type="catalytic activity">
    <reaction evidence="6">
        <text>a beta-lactam + H2O = a substituted beta-amino acid</text>
        <dbReference type="Rhea" id="RHEA:20401"/>
        <dbReference type="ChEBI" id="CHEBI:15377"/>
        <dbReference type="ChEBI" id="CHEBI:35627"/>
        <dbReference type="ChEBI" id="CHEBI:140347"/>
        <dbReference type="EC" id="3.5.2.6"/>
    </reaction>
</comment>
<dbReference type="Proteomes" id="UP001220022">
    <property type="component" value="Unassembled WGS sequence"/>
</dbReference>
<dbReference type="InterPro" id="IPR006311">
    <property type="entry name" value="TAT_signal"/>
</dbReference>
<keyword evidence="9" id="KW-1185">Reference proteome</keyword>
<dbReference type="NCBIfam" id="NF033103">
    <property type="entry name" value="bla_class_A"/>
    <property type="match status" value="1"/>
</dbReference>
<evidence type="ECO:0000256" key="6">
    <source>
        <dbReference type="RuleBase" id="RU361140"/>
    </source>
</evidence>
<evidence type="ECO:0000259" key="7">
    <source>
        <dbReference type="Pfam" id="PF13354"/>
    </source>
</evidence>
<dbReference type="InterPro" id="IPR045155">
    <property type="entry name" value="Beta-lactam_cat"/>
</dbReference>
<keyword evidence="4 6" id="KW-0378">Hydrolase</keyword>
<keyword evidence="5 6" id="KW-0046">Antibiotic resistance</keyword>
<dbReference type="PANTHER" id="PTHR35333">
    <property type="entry name" value="BETA-LACTAMASE"/>
    <property type="match status" value="1"/>
</dbReference>
<gene>
    <name evidence="8" type="primary">bla</name>
    <name evidence="8" type="ORF">P2L57_04970</name>
</gene>
<evidence type="ECO:0000256" key="4">
    <source>
        <dbReference type="ARBA" id="ARBA00022801"/>
    </source>
</evidence>
<dbReference type="RefSeq" id="WP_275808803.1">
    <property type="nucleotide sequence ID" value="NZ_BAAANM010000012.1"/>
</dbReference>
<dbReference type="InterPro" id="IPR023650">
    <property type="entry name" value="Beta-lactam_class-A_AS"/>
</dbReference>
<comment type="similarity">
    <text evidence="1 6">Belongs to the class-A beta-lactamase family.</text>
</comment>
<name>A0ABT5YUU4_9ACTN</name>
<evidence type="ECO:0000256" key="2">
    <source>
        <dbReference type="ARBA" id="ARBA00012865"/>
    </source>
</evidence>
<dbReference type="PROSITE" id="PS51318">
    <property type="entry name" value="TAT"/>
    <property type="match status" value="1"/>
</dbReference>
<dbReference type="EC" id="3.5.2.6" evidence="2 6"/>
<protein>
    <recommendedName>
        <fullName evidence="3 6">Beta-lactamase</fullName>
        <ecNumber evidence="2 6">3.5.2.6</ecNumber>
    </recommendedName>
</protein>
<dbReference type="PANTHER" id="PTHR35333:SF3">
    <property type="entry name" value="BETA-LACTAMASE-TYPE TRANSPEPTIDASE FOLD CONTAINING PROTEIN"/>
    <property type="match status" value="1"/>
</dbReference>
<dbReference type="PROSITE" id="PS00146">
    <property type="entry name" value="BETA_LACTAMASE_A"/>
    <property type="match status" value="1"/>
</dbReference>
<dbReference type="InterPro" id="IPR012338">
    <property type="entry name" value="Beta-lactam/transpept-like"/>
</dbReference>
<evidence type="ECO:0000256" key="1">
    <source>
        <dbReference type="ARBA" id="ARBA00009009"/>
    </source>
</evidence>
<evidence type="ECO:0000256" key="5">
    <source>
        <dbReference type="ARBA" id="ARBA00023251"/>
    </source>
</evidence>
<reference evidence="8 9" key="1">
    <citation type="submission" date="2023-03" db="EMBL/GenBank/DDBJ databases">
        <title>Draft genome sequence of type strain Streptomyces ferralitis JCM 14344.</title>
        <authorList>
            <person name="Klaysubun C."/>
            <person name="Duangmal K."/>
        </authorList>
    </citation>
    <scope>NUCLEOTIDE SEQUENCE [LARGE SCALE GENOMIC DNA]</scope>
    <source>
        <strain evidence="8 9">JCM 14344</strain>
    </source>
</reference>
<dbReference type="Pfam" id="PF13354">
    <property type="entry name" value="Beta-lactamase2"/>
    <property type="match status" value="1"/>
</dbReference>
<accession>A0ABT5YUU4</accession>
<dbReference type="GO" id="GO:0008800">
    <property type="term" value="F:beta-lactamase activity"/>
    <property type="evidence" value="ECO:0007669"/>
    <property type="project" value="UniProtKB-EC"/>
</dbReference>
<comment type="caution">
    <text evidence="8">The sequence shown here is derived from an EMBL/GenBank/DDBJ whole genome shotgun (WGS) entry which is preliminary data.</text>
</comment>
<dbReference type="Gene3D" id="3.40.710.10">
    <property type="entry name" value="DD-peptidase/beta-lactamase superfamily"/>
    <property type="match status" value="1"/>
</dbReference>
<organism evidence="8 9">
    <name type="scientific">Streptantibioticus ferralitis</name>
    <dbReference type="NCBI Taxonomy" id="236510"/>
    <lineage>
        <taxon>Bacteria</taxon>
        <taxon>Bacillati</taxon>
        <taxon>Actinomycetota</taxon>
        <taxon>Actinomycetes</taxon>
        <taxon>Kitasatosporales</taxon>
        <taxon>Streptomycetaceae</taxon>
        <taxon>Streptantibioticus</taxon>
    </lineage>
</organism>
<dbReference type="InterPro" id="IPR000871">
    <property type="entry name" value="Beta-lactam_class-A"/>
</dbReference>
<evidence type="ECO:0000313" key="8">
    <source>
        <dbReference type="EMBL" id="MDF2255106.1"/>
    </source>
</evidence>
<dbReference type="SUPFAM" id="SSF56601">
    <property type="entry name" value="beta-lactamase/transpeptidase-like"/>
    <property type="match status" value="1"/>
</dbReference>
<evidence type="ECO:0000313" key="9">
    <source>
        <dbReference type="Proteomes" id="UP001220022"/>
    </source>
</evidence>
<sequence>MDARRARPTRRRILGIGAGTTLAACVPAGGTAFAASPVGEGIRRRLRELERAHSARLGVFARNLATGATVLHRADELFPICSVWKPLAAAAVLRDLDRHGEFLARRVHYTTADLVAYSPITGTAEHLADGMTVSELCAAAICYSDNTAGNLLLREIGGPSGITRFCRSIGDPVTRLDRWETELNSAEPWRLTDTTSPRHIAQTFTKLTVGNALGQQDRRRLTEWLLHNTTSGKQFRAGLPKDWTVADKTGAGDYGTDNNVGIAWPPDQSPITLAVLTTKPDHPKAPADNPLVAQTAALLATALT</sequence>
<evidence type="ECO:0000256" key="3">
    <source>
        <dbReference type="ARBA" id="ARBA00018879"/>
    </source>
</evidence>
<dbReference type="PRINTS" id="PR00118">
    <property type="entry name" value="BLACTAMASEA"/>
</dbReference>
<dbReference type="PROSITE" id="PS51257">
    <property type="entry name" value="PROKAR_LIPOPROTEIN"/>
    <property type="match status" value="1"/>
</dbReference>